<dbReference type="Proteomes" id="UP001150217">
    <property type="component" value="Unassembled WGS sequence"/>
</dbReference>
<gene>
    <name evidence="1" type="ORF">C8R41DRAFT_726402</name>
</gene>
<feature type="non-terminal residue" evidence="1">
    <location>
        <position position="99"/>
    </location>
</feature>
<evidence type="ECO:0000313" key="2">
    <source>
        <dbReference type="Proteomes" id="UP001150217"/>
    </source>
</evidence>
<name>A0ABQ8V141_9AGAR</name>
<sequence>MSHITEADSNDDEDYVEIMLAPIAAPRAPTPAMPRLQTMRNRSRFVPATPSKPLLPIHFELPYDPSFLRPNPSPGSDCSLRDESILSWAQLASEASWTI</sequence>
<reference evidence="1" key="1">
    <citation type="submission" date="2022-08" db="EMBL/GenBank/DDBJ databases">
        <title>A Global Phylogenomic Analysis of the Shiitake Genus Lentinula.</title>
        <authorList>
            <consortium name="DOE Joint Genome Institute"/>
            <person name="Sierra-Patev S."/>
            <person name="Min B."/>
            <person name="Naranjo-Ortiz M."/>
            <person name="Looney B."/>
            <person name="Konkel Z."/>
            <person name="Slot J.C."/>
            <person name="Sakamoto Y."/>
            <person name="Steenwyk J.L."/>
            <person name="Rokas A."/>
            <person name="Carro J."/>
            <person name="Camarero S."/>
            <person name="Ferreira P."/>
            <person name="Molpeceres G."/>
            <person name="Ruiz-Duenas F.J."/>
            <person name="Serrano A."/>
            <person name="Henrissat B."/>
            <person name="Drula E."/>
            <person name="Hughes K.W."/>
            <person name="Mata J.L."/>
            <person name="Ishikawa N.K."/>
            <person name="Vargas-Isla R."/>
            <person name="Ushijima S."/>
            <person name="Smith C.A."/>
            <person name="Ahrendt S."/>
            <person name="Andreopoulos W."/>
            <person name="He G."/>
            <person name="Labutti K."/>
            <person name="Lipzen A."/>
            <person name="Ng V."/>
            <person name="Riley R."/>
            <person name="Sandor L."/>
            <person name="Barry K."/>
            <person name="Martinez A.T."/>
            <person name="Xiao Y."/>
            <person name="Gibbons J.G."/>
            <person name="Terashima K."/>
            <person name="Grigoriev I.V."/>
            <person name="Hibbett D.S."/>
        </authorList>
    </citation>
    <scope>NUCLEOTIDE SEQUENCE</scope>
    <source>
        <strain evidence="1">RHP3577 ss4</strain>
    </source>
</reference>
<evidence type="ECO:0000313" key="1">
    <source>
        <dbReference type="EMBL" id="KAJ4464285.1"/>
    </source>
</evidence>
<dbReference type="EMBL" id="JANVFT010000143">
    <property type="protein sequence ID" value="KAJ4464285.1"/>
    <property type="molecule type" value="Genomic_DNA"/>
</dbReference>
<accession>A0ABQ8V141</accession>
<protein>
    <submittedName>
        <fullName evidence="1">Uncharacterized protein</fullName>
    </submittedName>
</protein>
<proteinExistence type="predicted"/>
<organism evidence="1 2">
    <name type="scientific">Lentinula lateritia</name>
    <dbReference type="NCBI Taxonomy" id="40482"/>
    <lineage>
        <taxon>Eukaryota</taxon>
        <taxon>Fungi</taxon>
        <taxon>Dikarya</taxon>
        <taxon>Basidiomycota</taxon>
        <taxon>Agaricomycotina</taxon>
        <taxon>Agaricomycetes</taxon>
        <taxon>Agaricomycetidae</taxon>
        <taxon>Agaricales</taxon>
        <taxon>Marasmiineae</taxon>
        <taxon>Omphalotaceae</taxon>
        <taxon>Lentinula</taxon>
    </lineage>
</organism>
<keyword evidence="2" id="KW-1185">Reference proteome</keyword>
<comment type="caution">
    <text evidence="1">The sequence shown here is derived from an EMBL/GenBank/DDBJ whole genome shotgun (WGS) entry which is preliminary data.</text>
</comment>